<evidence type="ECO:0000313" key="1">
    <source>
        <dbReference type="EMBL" id="KAF5762872.1"/>
    </source>
</evidence>
<dbReference type="Gramene" id="mRNA:HanXRQr2_Chr15g0673711">
    <property type="protein sequence ID" value="CDS:HanXRQr2_Chr15g0673711.1"/>
    <property type="gene ID" value="HanXRQr2_Chr15g0673711"/>
</dbReference>
<protein>
    <submittedName>
        <fullName evidence="1">Uncharacterized protein</fullName>
    </submittedName>
</protein>
<accession>A0A9K3DYB1</accession>
<evidence type="ECO:0000313" key="2">
    <source>
        <dbReference type="Proteomes" id="UP000215914"/>
    </source>
</evidence>
<proteinExistence type="predicted"/>
<dbReference type="AlphaFoldDB" id="A0A9K3DYB1"/>
<reference evidence="1" key="2">
    <citation type="submission" date="2020-06" db="EMBL/GenBank/DDBJ databases">
        <title>Helianthus annuus Genome sequencing and assembly Release 2.</title>
        <authorList>
            <person name="Gouzy J."/>
            <person name="Langlade N."/>
            <person name="Munos S."/>
        </authorList>
    </citation>
    <scope>NUCLEOTIDE SEQUENCE</scope>
    <source>
        <tissue evidence="1">Leaves</tissue>
    </source>
</reference>
<sequence>MGKVTFLPSWKTPKCILADFPGEKIAPSYKPSLLRHTNNNKCFRFSTIFWLQQQDWKGQDINICINIFASTRRQKL</sequence>
<reference evidence="1" key="1">
    <citation type="journal article" date="2017" name="Nature">
        <title>The sunflower genome provides insights into oil metabolism, flowering and Asterid evolution.</title>
        <authorList>
            <person name="Badouin H."/>
            <person name="Gouzy J."/>
            <person name="Grassa C.J."/>
            <person name="Murat F."/>
            <person name="Staton S.E."/>
            <person name="Cottret L."/>
            <person name="Lelandais-Briere C."/>
            <person name="Owens G.L."/>
            <person name="Carrere S."/>
            <person name="Mayjonade B."/>
            <person name="Legrand L."/>
            <person name="Gill N."/>
            <person name="Kane N.C."/>
            <person name="Bowers J.E."/>
            <person name="Hubner S."/>
            <person name="Bellec A."/>
            <person name="Berard A."/>
            <person name="Berges H."/>
            <person name="Blanchet N."/>
            <person name="Boniface M.C."/>
            <person name="Brunel D."/>
            <person name="Catrice O."/>
            <person name="Chaidir N."/>
            <person name="Claudel C."/>
            <person name="Donnadieu C."/>
            <person name="Faraut T."/>
            <person name="Fievet G."/>
            <person name="Helmstetter N."/>
            <person name="King M."/>
            <person name="Knapp S.J."/>
            <person name="Lai Z."/>
            <person name="Le Paslier M.C."/>
            <person name="Lippi Y."/>
            <person name="Lorenzon L."/>
            <person name="Mandel J.R."/>
            <person name="Marage G."/>
            <person name="Marchand G."/>
            <person name="Marquand E."/>
            <person name="Bret-Mestries E."/>
            <person name="Morien E."/>
            <person name="Nambeesan S."/>
            <person name="Nguyen T."/>
            <person name="Pegot-Espagnet P."/>
            <person name="Pouilly N."/>
            <person name="Raftis F."/>
            <person name="Sallet E."/>
            <person name="Schiex T."/>
            <person name="Thomas J."/>
            <person name="Vandecasteele C."/>
            <person name="Vares D."/>
            <person name="Vear F."/>
            <person name="Vautrin S."/>
            <person name="Crespi M."/>
            <person name="Mangin B."/>
            <person name="Burke J.M."/>
            <person name="Salse J."/>
            <person name="Munos S."/>
            <person name="Vincourt P."/>
            <person name="Rieseberg L.H."/>
            <person name="Langlade N.B."/>
        </authorList>
    </citation>
    <scope>NUCLEOTIDE SEQUENCE</scope>
    <source>
        <tissue evidence="1">Leaves</tissue>
    </source>
</reference>
<keyword evidence="2" id="KW-1185">Reference proteome</keyword>
<comment type="caution">
    <text evidence="1">The sequence shown here is derived from an EMBL/GenBank/DDBJ whole genome shotgun (WGS) entry which is preliminary data.</text>
</comment>
<gene>
    <name evidence="1" type="ORF">HanXRQr2_Chr15g0673711</name>
</gene>
<name>A0A9K3DYB1_HELAN</name>
<organism evidence="1 2">
    <name type="scientific">Helianthus annuus</name>
    <name type="common">Common sunflower</name>
    <dbReference type="NCBI Taxonomy" id="4232"/>
    <lineage>
        <taxon>Eukaryota</taxon>
        <taxon>Viridiplantae</taxon>
        <taxon>Streptophyta</taxon>
        <taxon>Embryophyta</taxon>
        <taxon>Tracheophyta</taxon>
        <taxon>Spermatophyta</taxon>
        <taxon>Magnoliopsida</taxon>
        <taxon>eudicotyledons</taxon>
        <taxon>Gunneridae</taxon>
        <taxon>Pentapetalae</taxon>
        <taxon>asterids</taxon>
        <taxon>campanulids</taxon>
        <taxon>Asterales</taxon>
        <taxon>Asteraceae</taxon>
        <taxon>Asteroideae</taxon>
        <taxon>Heliantheae alliance</taxon>
        <taxon>Heliantheae</taxon>
        <taxon>Helianthus</taxon>
    </lineage>
</organism>
<dbReference type="Proteomes" id="UP000215914">
    <property type="component" value="Unassembled WGS sequence"/>
</dbReference>
<dbReference type="EMBL" id="MNCJ02000330">
    <property type="protein sequence ID" value="KAF5762872.1"/>
    <property type="molecule type" value="Genomic_DNA"/>
</dbReference>